<dbReference type="InterPro" id="IPR020892">
    <property type="entry name" value="Cyclophilin-type_PPIase_CS"/>
</dbReference>
<dbReference type="PANTHER" id="PTHR11071:SF561">
    <property type="entry name" value="PEPTIDYL-PROLYL CIS-TRANS ISOMERASE D-RELATED"/>
    <property type="match status" value="1"/>
</dbReference>
<dbReference type="GO" id="GO:0006457">
    <property type="term" value="P:protein folding"/>
    <property type="evidence" value="ECO:0007669"/>
    <property type="project" value="InterPro"/>
</dbReference>
<dbReference type="SUPFAM" id="SSF50891">
    <property type="entry name" value="Cyclophilin-like"/>
    <property type="match status" value="1"/>
</dbReference>
<dbReference type="Proteomes" id="UP000695562">
    <property type="component" value="Unassembled WGS sequence"/>
</dbReference>
<feature type="compositionally biased region" description="Basic residues" evidence="5">
    <location>
        <begin position="212"/>
        <end position="229"/>
    </location>
</feature>
<dbReference type="PROSITE" id="PS50072">
    <property type="entry name" value="CSA_PPIASE_2"/>
    <property type="match status" value="1"/>
</dbReference>
<dbReference type="PANTHER" id="PTHR11071">
    <property type="entry name" value="PEPTIDYL-PROLYL CIS-TRANS ISOMERASE"/>
    <property type="match status" value="1"/>
</dbReference>
<protein>
    <recommendedName>
        <fullName evidence="2">peptidylprolyl isomerase</fullName>
        <ecNumber evidence="2">5.2.1.8</ecNumber>
    </recommendedName>
</protein>
<dbReference type="AlphaFoldDB" id="A0A8J4PP39"/>
<gene>
    <name evidence="7" type="ORF">CYY_008568</name>
</gene>
<dbReference type="EC" id="5.2.1.8" evidence="2"/>
<proteinExistence type="predicted"/>
<evidence type="ECO:0000256" key="3">
    <source>
        <dbReference type="ARBA" id="ARBA00023110"/>
    </source>
</evidence>
<dbReference type="Gene3D" id="2.40.100.10">
    <property type="entry name" value="Cyclophilin-like"/>
    <property type="match status" value="1"/>
</dbReference>
<comment type="caution">
    <text evidence="7">The sequence shown here is derived from an EMBL/GenBank/DDBJ whole genome shotgun (WGS) entry which is preliminary data.</text>
</comment>
<accession>A0A8J4PP39</accession>
<feature type="compositionally biased region" description="Polar residues" evidence="5">
    <location>
        <begin position="396"/>
        <end position="412"/>
    </location>
</feature>
<dbReference type="Pfam" id="PF00160">
    <property type="entry name" value="Pro_isomerase"/>
    <property type="match status" value="1"/>
</dbReference>
<feature type="domain" description="PPIase cyclophilin-type" evidence="6">
    <location>
        <begin position="7"/>
        <end position="172"/>
    </location>
</feature>
<evidence type="ECO:0000313" key="8">
    <source>
        <dbReference type="Proteomes" id="UP000695562"/>
    </source>
</evidence>
<feature type="compositionally biased region" description="Basic and acidic residues" evidence="5">
    <location>
        <begin position="260"/>
        <end position="269"/>
    </location>
</feature>
<dbReference type="GO" id="GO:0016018">
    <property type="term" value="F:cyclosporin A binding"/>
    <property type="evidence" value="ECO:0007669"/>
    <property type="project" value="TreeGrafter"/>
</dbReference>
<comment type="catalytic activity">
    <reaction evidence="1">
        <text>[protein]-peptidylproline (omega=180) = [protein]-peptidylproline (omega=0)</text>
        <dbReference type="Rhea" id="RHEA:16237"/>
        <dbReference type="Rhea" id="RHEA-COMP:10747"/>
        <dbReference type="Rhea" id="RHEA-COMP:10748"/>
        <dbReference type="ChEBI" id="CHEBI:83833"/>
        <dbReference type="ChEBI" id="CHEBI:83834"/>
        <dbReference type="EC" id="5.2.1.8"/>
    </reaction>
</comment>
<dbReference type="InterPro" id="IPR002130">
    <property type="entry name" value="Cyclophilin-type_PPIase_dom"/>
</dbReference>
<evidence type="ECO:0000256" key="4">
    <source>
        <dbReference type="ARBA" id="ARBA00023235"/>
    </source>
</evidence>
<evidence type="ECO:0000259" key="6">
    <source>
        <dbReference type="PROSITE" id="PS50072"/>
    </source>
</evidence>
<evidence type="ECO:0000256" key="1">
    <source>
        <dbReference type="ARBA" id="ARBA00000971"/>
    </source>
</evidence>
<dbReference type="FunFam" id="2.40.100.10:FF:000022">
    <property type="entry name" value="Peptidyl-prolyl cis-trans isomerase CYP95"/>
    <property type="match status" value="1"/>
</dbReference>
<evidence type="ECO:0000256" key="5">
    <source>
        <dbReference type="SAM" id="MobiDB-lite"/>
    </source>
</evidence>
<name>A0A8J4PP39_9MYCE</name>
<dbReference type="GO" id="GO:0005829">
    <property type="term" value="C:cytosol"/>
    <property type="evidence" value="ECO:0007669"/>
    <property type="project" value="TreeGrafter"/>
</dbReference>
<dbReference type="InterPro" id="IPR029000">
    <property type="entry name" value="Cyclophilin-like_dom_sf"/>
</dbReference>
<feature type="compositionally biased region" description="Basic and acidic residues" evidence="5">
    <location>
        <begin position="286"/>
        <end position="381"/>
    </location>
</feature>
<dbReference type="GO" id="GO:0003755">
    <property type="term" value="F:peptidyl-prolyl cis-trans isomerase activity"/>
    <property type="evidence" value="ECO:0007669"/>
    <property type="project" value="UniProtKB-KW"/>
</dbReference>
<feature type="region of interest" description="Disordered" evidence="5">
    <location>
        <begin position="179"/>
        <end position="455"/>
    </location>
</feature>
<dbReference type="PRINTS" id="PR00153">
    <property type="entry name" value="CSAPPISMRASE"/>
</dbReference>
<keyword evidence="3" id="KW-0697">Rotamase</keyword>
<dbReference type="EMBL" id="AJWJ01000540">
    <property type="protein sequence ID" value="KAF2070116.1"/>
    <property type="molecule type" value="Genomic_DNA"/>
</dbReference>
<feature type="compositionally biased region" description="Basic and acidic residues" evidence="5">
    <location>
        <begin position="230"/>
        <end position="251"/>
    </location>
</feature>
<dbReference type="OrthoDB" id="193499at2759"/>
<evidence type="ECO:0000313" key="7">
    <source>
        <dbReference type="EMBL" id="KAF2070116.1"/>
    </source>
</evidence>
<reference evidence="7" key="1">
    <citation type="submission" date="2020-01" db="EMBL/GenBank/DDBJ databases">
        <title>Development of genomics and gene disruption for Polysphondylium violaceum indicates a role for the polyketide synthase stlB in stalk morphogenesis.</title>
        <authorList>
            <person name="Narita B."/>
            <person name="Kawabe Y."/>
            <person name="Kin K."/>
            <person name="Saito T."/>
            <person name="Gibbs R."/>
            <person name="Kuspa A."/>
            <person name="Muzny D."/>
            <person name="Queller D."/>
            <person name="Richards S."/>
            <person name="Strassman J."/>
            <person name="Sucgang R."/>
            <person name="Worley K."/>
            <person name="Schaap P."/>
        </authorList>
    </citation>
    <scope>NUCLEOTIDE SEQUENCE</scope>
    <source>
        <strain evidence="7">QSvi11</strain>
    </source>
</reference>
<sequence>MVNQRTFFDIEIDSKHVGRIVFELFNDIVPKTTENFRALCTGEKGTSEKTQLKLSYKGSTFHRVIKNFMVQGGDFVSGNGTGGESIYGKRFEDENFKIKHTEPYQLSMANAGPNTNGSQFFITTSIASHLDGKHVVFGKVVSGHNVVDVMNELLTDSKDKPYADVRISHCGELVLRSAGASTTTTTTKKEKETSESSDSDSSSSSSDEEDRKKRKEKKKKRKEKKKKRHHDSDDSSSEDERDKKRNIKERSVSPNKQPIKRPEVIEGKVFKGRGAVKFGQQQRTSYLDREMNKDNRSNRFRDHRDSRDNIDRGRDRYRDRDNYPDRDSGKYKRDYNRDDRDTRDNRQRDREDGYKNEFESRSSLDNSSNKKEEEKIKETRQQRSYNNLDYNDDYSLPQTPSSPLKKQTNYKQTFDDEEGEIDDRPKDLGNDGDDEMIRSRKRRFEREVGDSDQDD</sequence>
<keyword evidence="4" id="KW-0413">Isomerase</keyword>
<dbReference type="PROSITE" id="PS00170">
    <property type="entry name" value="CSA_PPIASE_1"/>
    <property type="match status" value="1"/>
</dbReference>
<evidence type="ECO:0000256" key="2">
    <source>
        <dbReference type="ARBA" id="ARBA00013194"/>
    </source>
</evidence>
<keyword evidence="8" id="KW-1185">Reference proteome</keyword>
<organism evidence="7 8">
    <name type="scientific">Polysphondylium violaceum</name>
    <dbReference type="NCBI Taxonomy" id="133409"/>
    <lineage>
        <taxon>Eukaryota</taxon>
        <taxon>Amoebozoa</taxon>
        <taxon>Evosea</taxon>
        <taxon>Eumycetozoa</taxon>
        <taxon>Dictyostelia</taxon>
        <taxon>Dictyosteliales</taxon>
        <taxon>Dictyosteliaceae</taxon>
        <taxon>Polysphondylium</taxon>
    </lineage>
</organism>